<evidence type="ECO:0000313" key="9">
    <source>
        <dbReference type="EMBL" id="SKA88664.1"/>
    </source>
</evidence>
<dbReference type="GO" id="GO:0046556">
    <property type="term" value="F:alpha-L-arabinofuranosidase activity"/>
    <property type="evidence" value="ECO:0007669"/>
    <property type="project" value="UniProtKB-EC"/>
</dbReference>
<gene>
    <name evidence="9" type="ORF">SAMN06295879_1088</name>
</gene>
<evidence type="ECO:0000256" key="7">
    <source>
        <dbReference type="ARBA" id="ARBA00023295"/>
    </source>
</evidence>
<dbReference type="InterPro" id="IPR010720">
    <property type="entry name" value="Alpha-L-AF_C"/>
</dbReference>
<dbReference type="InterPro" id="IPR013780">
    <property type="entry name" value="Glyco_hydro_b"/>
</dbReference>
<comment type="similarity">
    <text evidence="2">Belongs to the glycosyl hydrolase 51 family.</text>
</comment>
<feature type="domain" description="Alpha-L-arabinofuranosidase C-terminal" evidence="8">
    <location>
        <begin position="305"/>
        <end position="512"/>
    </location>
</feature>
<dbReference type="Gene3D" id="2.60.40.1180">
    <property type="entry name" value="Golgi alpha-mannosidase II"/>
    <property type="match status" value="1"/>
</dbReference>
<dbReference type="SUPFAM" id="SSF51011">
    <property type="entry name" value="Glycosyl hydrolase domain"/>
    <property type="match status" value="1"/>
</dbReference>
<dbReference type="Pfam" id="PF22848">
    <property type="entry name" value="ASD1_dom"/>
    <property type="match status" value="1"/>
</dbReference>
<keyword evidence="7" id="KW-0326">Glycosidase</keyword>
<dbReference type="SMART" id="SM00813">
    <property type="entry name" value="Alpha-L-AF_C"/>
    <property type="match status" value="1"/>
</dbReference>
<dbReference type="GO" id="GO:0000272">
    <property type="term" value="P:polysaccharide catabolic process"/>
    <property type="evidence" value="ECO:0007669"/>
    <property type="project" value="TreeGrafter"/>
</dbReference>
<keyword evidence="6" id="KW-0119">Carbohydrate metabolism</keyword>
<evidence type="ECO:0000256" key="5">
    <source>
        <dbReference type="ARBA" id="ARBA00022801"/>
    </source>
</evidence>
<dbReference type="Gene3D" id="3.20.20.80">
    <property type="entry name" value="Glycosidases"/>
    <property type="match status" value="1"/>
</dbReference>
<evidence type="ECO:0000256" key="3">
    <source>
        <dbReference type="ARBA" id="ARBA00011165"/>
    </source>
</evidence>
<name>A0A1T4XGI6_9MICO</name>
<dbReference type="EC" id="3.2.1.55" evidence="4"/>
<dbReference type="Pfam" id="PF06964">
    <property type="entry name" value="Alpha-L-AF_C"/>
    <property type="match status" value="1"/>
</dbReference>
<comment type="subunit">
    <text evidence="3">Homohexamer; trimer of dimers.</text>
</comment>
<sequence>MLAGAILTHTRKRIFVAHARVIVTPSDIIAPVSSRLFGSFVEHMGRAVYTGIYEPGHPTANEQGFRSDVLELVRELGATVIRYPGGNFVSGFRWEDSVGPVSERPTRLEVAWHSVESNEVGLHEFAEWAETAGVEVMNAVNLGTRGIEEAASLLEYSNHPGGTALAEQRRGNGRDEPFGITLWCLGNEMDGPWQIGHKTADEYGRLAAETGRVMKWIDPTIELVAAGSSNADMPTFGTWEKTVLEHGIDVFDHISLHAYYEENGDVDSFLASGVGLDRYIRTVADIIRETLDAHGSERTIGISVDEWNVWNQTRFNEVDKPPLFAGDWNEHPRIIEDEYTVTDAVVVGSLLMSLLRNSDVVSMANLAQLVNVIAPIRSEPGGPAWRQTTFHPFALTARFATGDVVSTRVYSDLQHTAGYGDVSLLDAVSLNDGDELTMLLVNRSTTEPLAVAIDVEGAPIASVLYERTLGVPADGDRRSSNTQARPDAVLPLDLGIVTVDDGGAQVVLPALSWSIVRFATRRPSLTASTRGKDNA</sequence>
<evidence type="ECO:0000259" key="8">
    <source>
        <dbReference type="SMART" id="SM00813"/>
    </source>
</evidence>
<dbReference type="PANTHER" id="PTHR43576:SF3">
    <property type="entry name" value="ALPHA-L-ARABINOFURANOSIDASE C"/>
    <property type="match status" value="1"/>
</dbReference>
<organism evidence="9 10">
    <name type="scientific">Agreia bicolorata</name>
    <dbReference type="NCBI Taxonomy" id="110935"/>
    <lineage>
        <taxon>Bacteria</taxon>
        <taxon>Bacillati</taxon>
        <taxon>Actinomycetota</taxon>
        <taxon>Actinomycetes</taxon>
        <taxon>Micrococcales</taxon>
        <taxon>Microbacteriaceae</taxon>
        <taxon>Agreia</taxon>
    </lineage>
</organism>
<reference evidence="10" key="1">
    <citation type="submission" date="2017-02" db="EMBL/GenBank/DDBJ databases">
        <authorList>
            <person name="Varghese N."/>
            <person name="Submissions S."/>
        </authorList>
    </citation>
    <scope>NUCLEOTIDE SEQUENCE [LARGE SCALE GENOMIC DNA]</scope>
    <source>
        <strain evidence="10">VKM Ac-2052</strain>
    </source>
</reference>
<dbReference type="InterPro" id="IPR055235">
    <property type="entry name" value="ASD1_cat"/>
</dbReference>
<evidence type="ECO:0000256" key="1">
    <source>
        <dbReference type="ARBA" id="ARBA00001462"/>
    </source>
</evidence>
<evidence type="ECO:0000313" key="10">
    <source>
        <dbReference type="Proteomes" id="UP000189735"/>
    </source>
</evidence>
<dbReference type="InterPro" id="IPR017853">
    <property type="entry name" value="GH"/>
</dbReference>
<dbReference type="SUPFAM" id="SSF51445">
    <property type="entry name" value="(Trans)glycosidases"/>
    <property type="match status" value="1"/>
</dbReference>
<protein>
    <recommendedName>
        <fullName evidence="4">non-reducing end alpha-L-arabinofuranosidase</fullName>
        <ecNumber evidence="4">3.2.1.55</ecNumber>
    </recommendedName>
</protein>
<evidence type="ECO:0000256" key="6">
    <source>
        <dbReference type="ARBA" id="ARBA00023277"/>
    </source>
</evidence>
<dbReference type="EMBL" id="FUYG01000003">
    <property type="protein sequence ID" value="SKA88664.1"/>
    <property type="molecule type" value="Genomic_DNA"/>
</dbReference>
<accession>A0A1T4XGI6</accession>
<comment type="catalytic activity">
    <reaction evidence="1">
        <text>Hydrolysis of terminal non-reducing alpha-L-arabinofuranoside residues in alpha-L-arabinosides.</text>
        <dbReference type="EC" id="3.2.1.55"/>
    </reaction>
</comment>
<proteinExistence type="inferred from homology"/>
<evidence type="ECO:0000256" key="2">
    <source>
        <dbReference type="ARBA" id="ARBA00007186"/>
    </source>
</evidence>
<dbReference type="PANTHER" id="PTHR43576">
    <property type="entry name" value="ALPHA-L-ARABINOFURANOSIDASE C-RELATED"/>
    <property type="match status" value="1"/>
</dbReference>
<keyword evidence="5" id="KW-0378">Hydrolase</keyword>
<dbReference type="GO" id="GO:0046373">
    <property type="term" value="P:L-arabinose metabolic process"/>
    <property type="evidence" value="ECO:0007669"/>
    <property type="project" value="InterPro"/>
</dbReference>
<dbReference type="AlphaFoldDB" id="A0A1T4XGI6"/>
<dbReference type="Proteomes" id="UP000189735">
    <property type="component" value="Unassembled WGS sequence"/>
</dbReference>
<evidence type="ECO:0000256" key="4">
    <source>
        <dbReference type="ARBA" id="ARBA00012670"/>
    </source>
</evidence>